<feature type="domain" description="DUF4923" evidence="1">
    <location>
        <begin position="27"/>
        <end position="202"/>
    </location>
</feature>
<evidence type="ECO:0000313" key="3">
    <source>
        <dbReference type="EMBL" id="RGU57393.1"/>
    </source>
</evidence>
<reference evidence="2" key="2">
    <citation type="submission" date="2023-01" db="EMBL/GenBank/DDBJ databases">
        <title>Human gut microbiome strain richness.</title>
        <authorList>
            <person name="Chen-Liaw A."/>
        </authorList>
    </citation>
    <scope>NUCLEOTIDE SEQUENCE</scope>
    <source>
        <strain evidence="2">RTP21484st1_B7_RTP21484_190118</strain>
    </source>
</reference>
<dbReference type="OMA" id="GIKEGQM"/>
<dbReference type="EMBL" id="QRYC01000005">
    <property type="protein sequence ID" value="RGU57393.1"/>
    <property type="molecule type" value="Genomic_DNA"/>
</dbReference>
<dbReference type="Proteomes" id="UP000284243">
    <property type="component" value="Unassembled WGS sequence"/>
</dbReference>
<dbReference type="AlphaFoldDB" id="A0A412TUC2"/>
<gene>
    <name evidence="3" type="ORF">DWW57_05375</name>
    <name evidence="2" type="ORF">PN645_17055</name>
</gene>
<dbReference type="EMBL" id="JAQMRD010000030">
    <property type="protein sequence ID" value="MDB9224693.1"/>
    <property type="molecule type" value="Genomic_DNA"/>
</dbReference>
<dbReference type="Proteomes" id="UP001212263">
    <property type="component" value="Unassembled WGS sequence"/>
</dbReference>
<protein>
    <submittedName>
        <fullName evidence="3">DUF4923 family protein</fullName>
    </submittedName>
</protein>
<comment type="caution">
    <text evidence="3">The sequence shown here is derived from an EMBL/GenBank/DDBJ whole genome shotgun (WGS) entry which is preliminary data.</text>
</comment>
<evidence type="ECO:0000313" key="4">
    <source>
        <dbReference type="Proteomes" id="UP000284243"/>
    </source>
</evidence>
<evidence type="ECO:0000259" key="1">
    <source>
        <dbReference type="Pfam" id="PF16270"/>
    </source>
</evidence>
<dbReference type="Pfam" id="PF16270">
    <property type="entry name" value="DUF4923"/>
    <property type="match status" value="1"/>
</dbReference>
<name>A0A412TUC2_9BACT</name>
<dbReference type="InterPro" id="IPR032575">
    <property type="entry name" value="DUF4923"/>
</dbReference>
<accession>A0A412TUC2</accession>
<organism evidence="3 4">
    <name type="scientific">Odoribacter splanchnicus</name>
    <dbReference type="NCBI Taxonomy" id="28118"/>
    <lineage>
        <taxon>Bacteria</taxon>
        <taxon>Pseudomonadati</taxon>
        <taxon>Bacteroidota</taxon>
        <taxon>Bacteroidia</taxon>
        <taxon>Bacteroidales</taxon>
        <taxon>Odoribacteraceae</taxon>
        <taxon>Odoribacter</taxon>
    </lineage>
</organism>
<proteinExistence type="predicted"/>
<dbReference type="RefSeq" id="WP_013612492.1">
    <property type="nucleotide sequence ID" value="NZ_JADMUD010000011.1"/>
</dbReference>
<reference evidence="3 4" key="1">
    <citation type="submission" date="2018-08" db="EMBL/GenBank/DDBJ databases">
        <title>A genome reference for cultivated species of the human gut microbiota.</title>
        <authorList>
            <person name="Zou Y."/>
            <person name="Xue W."/>
            <person name="Luo G."/>
        </authorList>
    </citation>
    <scope>NUCLEOTIDE SEQUENCE [LARGE SCALE GENOMIC DNA]</scope>
    <source>
        <strain evidence="3 4">AF16-14</strain>
    </source>
</reference>
<sequence length="202" mass="22330">MKKIPVTLFIVSALLFILPEKTEAQSLKDILKSETAQKVIDAVKEATALKFEDLQGTWQYKGAACQFKSEELLQKAGGIALGETMEGKLEKAYEKAGIRTGNFSYTFNHDSTFTCQIGKKELKGTYAYDSSNQILTLSYFGLLNTEVQLSGKKDGTTFLFNADRLLKLVTLLSGYSKSSTLSAVNKVAQQYDGMMLGFDLQK</sequence>
<evidence type="ECO:0000313" key="2">
    <source>
        <dbReference type="EMBL" id="MDB9224693.1"/>
    </source>
</evidence>
<dbReference type="GeneID" id="61275538"/>